<gene>
    <name evidence="1" type="ORF">MVEN_01869500</name>
</gene>
<evidence type="ECO:0000313" key="2">
    <source>
        <dbReference type="Proteomes" id="UP000620124"/>
    </source>
</evidence>
<dbReference type="EMBL" id="JACAZI010000018">
    <property type="protein sequence ID" value="KAF7341331.1"/>
    <property type="molecule type" value="Genomic_DNA"/>
</dbReference>
<evidence type="ECO:0000313" key="1">
    <source>
        <dbReference type="EMBL" id="KAF7341331.1"/>
    </source>
</evidence>
<accession>A0A8H6XIV6</accession>
<sequence length="131" mass="14967">MLFELRAFEASFRMTRLLLLAIFSLRYLVVKTSKYAMDLLPSTPRTELQPNIPQSYIPLLLNVSRGHWHSASQYHHQHHEHALRLVSQLRRECKGGWSILSLLQSCDSTGIAVKITRIGYVAPFPLLLAAI</sequence>
<comment type="caution">
    <text evidence="1">The sequence shown here is derived from an EMBL/GenBank/DDBJ whole genome shotgun (WGS) entry which is preliminary data.</text>
</comment>
<protein>
    <submittedName>
        <fullName evidence="1">Uncharacterized protein</fullName>
    </submittedName>
</protein>
<proteinExistence type="predicted"/>
<dbReference type="AlphaFoldDB" id="A0A8H6XIV6"/>
<organism evidence="1 2">
    <name type="scientific">Mycena venus</name>
    <dbReference type="NCBI Taxonomy" id="2733690"/>
    <lineage>
        <taxon>Eukaryota</taxon>
        <taxon>Fungi</taxon>
        <taxon>Dikarya</taxon>
        <taxon>Basidiomycota</taxon>
        <taxon>Agaricomycotina</taxon>
        <taxon>Agaricomycetes</taxon>
        <taxon>Agaricomycetidae</taxon>
        <taxon>Agaricales</taxon>
        <taxon>Marasmiineae</taxon>
        <taxon>Mycenaceae</taxon>
        <taxon>Mycena</taxon>
    </lineage>
</organism>
<name>A0A8H6XIV6_9AGAR</name>
<reference evidence="1" key="1">
    <citation type="submission" date="2020-05" db="EMBL/GenBank/DDBJ databases">
        <title>Mycena genomes resolve the evolution of fungal bioluminescence.</title>
        <authorList>
            <person name="Tsai I.J."/>
        </authorList>
    </citation>
    <scope>NUCLEOTIDE SEQUENCE</scope>
    <source>
        <strain evidence="1">CCC161011</strain>
    </source>
</reference>
<keyword evidence="2" id="KW-1185">Reference proteome</keyword>
<dbReference type="Proteomes" id="UP000620124">
    <property type="component" value="Unassembled WGS sequence"/>
</dbReference>